<comment type="caution">
    <text evidence="8">The sequence shown here is derived from an EMBL/GenBank/DDBJ whole genome shotgun (WGS) entry which is preliminary data.</text>
</comment>
<accession>W4L8S6</accession>
<sequence length="251" mass="27750">MNASPDIRTQLEAFPAMQPARAIRDTGITGIVLMDSQIDHTTGLLILREGQPLDIYCTDMVHQDLTTGNPLFNILGHYCGVNWHHVPLDEGDSFVVKGAEQLRFHAVPLDSKAPPYSPHRHDPHLGDNIGIWVEDDRTQKRLFYAPGLGHVDDRIHAYLAQADCLLVDGTFWRDDELIEAGIVNKRAQDMGHLAQSGPGGMISVLSALERPRKILIHINNTNPILNEDSSERAALADAGIEVAYDGMDIEL</sequence>
<evidence type="ECO:0000313" key="8">
    <source>
        <dbReference type="EMBL" id="ETW94422.1"/>
    </source>
</evidence>
<feature type="domain" description="Metallo-beta-lactamase" evidence="7">
    <location>
        <begin position="2"/>
        <end position="218"/>
    </location>
</feature>
<evidence type="ECO:0000256" key="2">
    <source>
        <dbReference type="ARBA" id="ARBA00008481"/>
    </source>
</evidence>
<dbReference type="GO" id="GO:0018189">
    <property type="term" value="P:pyrroloquinoline quinone biosynthetic process"/>
    <property type="evidence" value="ECO:0007669"/>
    <property type="project" value="UniProtKB-UniRule"/>
</dbReference>
<comment type="function">
    <text evidence="6">May be involved in the transport of PQQ or its precursor to the periplasm.</text>
</comment>
<comment type="pathway">
    <text evidence="1 6">Cofactor biosynthesis; pyrroloquinoline quinone biosynthesis.</text>
</comment>
<dbReference type="InterPro" id="IPR036866">
    <property type="entry name" value="RibonucZ/Hydroxyglut_hydro"/>
</dbReference>
<dbReference type="HOGENOM" id="CLU_061120_0_0_7"/>
<evidence type="ECO:0000256" key="1">
    <source>
        <dbReference type="ARBA" id="ARBA00004886"/>
    </source>
</evidence>
<gene>
    <name evidence="6" type="primary">pqqB</name>
    <name evidence="8" type="ORF">ETSY1_34970</name>
</gene>
<dbReference type="Gene3D" id="3.60.15.10">
    <property type="entry name" value="Ribonuclease Z/Hydroxyacylglutathione hydrolase-like"/>
    <property type="match status" value="1"/>
</dbReference>
<name>W4L8S6_ENTF1</name>
<dbReference type="InterPro" id="IPR001279">
    <property type="entry name" value="Metallo-B-lactamas"/>
</dbReference>
<keyword evidence="9" id="KW-1185">Reference proteome</keyword>
<keyword evidence="4 6" id="KW-0813">Transport</keyword>
<dbReference type="AlphaFoldDB" id="W4L8S6"/>
<evidence type="ECO:0000256" key="6">
    <source>
        <dbReference type="HAMAP-Rule" id="MF_00653"/>
    </source>
</evidence>
<reference evidence="8 9" key="1">
    <citation type="journal article" date="2014" name="Nature">
        <title>An environmental bacterial taxon with a large and distinct metabolic repertoire.</title>
        <authorList>
            <person name="Wilson M.C."/>
            <person name="Mori T."/>
            <person name="Ruckert C."/>
            <person name="Uria A.R."/>
            <person name="Helf M.J."/>
            <person name="Takada K."/>
            <person name="Gernert C."/>
            <person name="Steffens U.A."/>
            <person name="Heycke N."/>
            <person name="Schmitt S."/>
            <person name="Rinke C."/>
            <person name="Helfrich E.J."/>
            <person name="Brachmann A.O."/>
            <person name="Gurgui C."/>
            <person name="Wakimoto T."/>
            <person name="Kracht M."/>
            <person name="Crusemann M."/>
            <person name="Hentschel U."/>
            <person name="Abe I."/>
            <person name="Matsunaga S."/>
            <person name="Kalinowski J."/>
            <person name="Takeyama H."/>
            <person name="Piel J."/>
        </authorList>
    </citation>
    <scope>NUCLEOTIDE SEQUENCE [LARGE SCALE GENOMIC DNA]</scope>
    <source>
        <strain evidence="9">TSY1</strain>
    </source>
</reference>
<evidence type="ECO:0000256" key="4">
    <source>
        <dbReference type="ARBA" id="ARBA00022448"/>
    </source>
</evidence>
<protein>
    <recommendedName>
        <fullName evidence="3 6">Coenzyme PQQ synthesis protein B</fullName>
    </recommendedName>
    <alternativeName>
        <fullName evidence="6">Pyrroloquinoline quinone biosynthesis protein B</fullName>
    </alternativeName>
</protein>
<dbReference type="Pfam" id="PF12706">
    <property type="entry name" value="Lactamase_B_2"/>
    <property type="match status" value="1"/>
</dbReference>
<dbReference type="UniPathway" id="UPA00539"/>
<dbReference type="Proteomes" id="UP000019141">
    <property type="component" value="Unassembled WGS sequence"/>
</dbReference>
<proteinExistence type="inferred from homology"/>
<evidence type="ECO:0000256" key="5">
    <source>
        <dbReference type="ARBA" id="ARBA00022905"/>
    </source>
</evidence>
<comment type="similarity">
    <text evidence="2 6">Belongs to the PqqB family.</text>
</comment>
<evidence type="ECO:0000259" key="7">
    <source>
        <dbReference type="Pfam" id="PF12706"/>
    </source>
</evidence>
<evidence type="ECO:0000313" key="9">
    <source>
        <dbReference type="Proteomes" id="UP000019141"/>
    </source>
</evidence>
<keyword evidence="5 6" id="KW-0884">PQQ biosynthesis</keyword>
<dbReference type="EMBL" id="AZHW01001070">
    <property type="protein sequence ID" value="ETW94422.1"/>
    <property type="molecule type" value="Genomic_DNA"/>
</dbReference>
<evidence type="ECO:0000256" key="3">
    <source>
        <dbReference type="ARBA" id="ARBA00015084"/>
    </source>
</evidence>
<dbReference type="NCBIfam" id="TIGR02108">
    <property type="entry name" value="PQQ_syn_pqqB"/>
    <property type="match status" value="1"/>
</dbReference>
<dbReference type="InterPro" id="IPR011842">
    <property type="entry name" value="PQQ_synth_PqqB"/>
</dbReference>
<dbReference type="PATRIC" id="fig|1429438.4.peg.6580"/>
<organism evidence="8 9">
    <name type="scientific">Entotheonella factor</name>
    <dbReference type="NCBI Taxonomy" id="1429438"/>
    <lineage>
        <taxon>Bacteria</taxon>
        <taxon>Pseudomonadati</taxon>
        <taxon>Nitrospinota/Tectimicrobiota group</taxon>
        <taxon>Candidatus Tectimicrobiota</taxon>
        <taxon>Candidatus Entotheonellia</taxon>
        <taxon>Candidatus Entotheonellales</taxon>
        <taxon>Candidatus Entotheonellaceae</taxon>
        <taxon>Candidatus Entotheonella</taxon>
    </lineage>
</organism>
<dbReference type="HAMAP" id="MF_00653">
    <property type="entry name" value="PQQ_syn_PqqB"/>
    <property type="match status" value="1"/>
</dbReference>
<dbReference type="SUPFAM" id="SSF56281">
    <property type="entry name" value="Metallo-hydrolase/oxidoreductase"/>
    <property type="match status" value="1"/>
</dbReference>